<dbReference type="GO" id="GO:0016798">
    <property type="term" value="F:hydrolase activity, acting on glycosyl bonds"/>
    <property type="evidence" value="ECO:0007669"/>
    <property type="project" value="UniProtKB-KW"/>
</dbReference>
<sequence>MRDIARNVPRIPGLAGFDNVVEMPTPILTPEVAAALDAGRPVVALESTIISHGLPRPRNHEAALEFEQLLRDRDVVPATIAVLDGVPRIGLDADGVRRIADDDLAKASVRDLPILAALGGSGATTVAATARLAALAGIRVFATGGLGGVHRGASSTFDESADLSVLAENPVTVVSAGVKSVLDIPATLERLETLSIPVVGYGTREFPAFWLRESGYQLDWQVSGAAQIAAIMRARDELGARQGIVVANPIPLAQQWDPSEHDRVLAEAFAAADAAGVRGKAVTPFLLGYIVDASGGRSLEVNLDLARNNVKVAAEIAHAWSALSR</sequence>
<evidence type="ECO:0000256" key="1">
    <source>
        <dbReference type="ARBA" id="ARBA00022723"/>
    </source>
</evidence>
<protein>
    <recommendedName>
        <fullName evidence="6">Pseudouridine-5'-phosphate glycosidase</fullName>
        <shortName evidence="6">PsiMP glycosidase</shortName>
        <ecNumber evidence="6">4.2.1.70</ecNumber>
    </recommendedName>
</protein>
<dbReference type="Proteomes" id="UP000617531">
    <property type="component" value="Unassembled WGS sequence"/>
</dbReference>
<evidence type="ECO:0000256" key="5">
    <source>
        <dbReference type="ARBA" id="ARBA00023295"/>
    </source>
</evidence>
<keyword evidence="1 6" id="KW-0479">Metal-binding</keyword>
<comment type="cofactor">
    <cofactor evidence="6">
        <name>Mn(2+)</name>
        <dbReference type="ChEBI" id="CHEBI:29035"/>
    </cofactor>
    <text evidence="6">Binds 1 Mn(2+) ion per subunit.</text>
</comment>
<keyword evidence="5 6" id="KW-0326">Glycosidase</keyword>
<evidence type="ECO:0000256" key="4">
    <source>
        <dbReference type="ARBA" id="ARBA00023239"/>
    </source>
</evidence>
<organism evidence="7 8">
    <name type="scientific">Pseudolysinimonas yzui</name>
    <dbReference type="NCBI Taxonomy" id="2708254"/>
    <lineage>
        <taxon>Bacteria</taxon>
        <taxon>Bacillati</taxon>
        <taxon>Actinomycetota</taxon>
        <taxon>Actinomycetes</taxon>
        <taxon>Micrococcales</taxon>
        <taxon>Microbacteriaceae</taxon>
        <taxon>Pseudolysinimonas</taxon>
    </lineage>
</organism>
<evidence type="ECO:0000256" key="6">
    <source>
        <dbReference type="HAMAP-Rule" id="MF_01876"/>
    </source>
</evidence>
<comment type="function">
    <text evidence="6">Catalyzes the reversible cleavage of pseudouridine 5'-phosphate (PsiMP) to ribose 5-phosphate and uracil. Functions biologically in the cleavage direction, as part of a pseudouridine degradation pathway.</text>
</comment>
<keyword evidence="8" id="KW-1185">Reference proteome</keyword>
<feature type="binding site" evidence="6">
    <location>
        <position position="126"/>
    </location>
    <ligand>
        <name>substrate</name>
    </ligand>
</feature>
<comment type="similarity">
    <text evidence="6">Belongs to the pseudouridine-5'-phosphate glycosidase family.</text>
</comment>
<dbReference type="GO" id="GO:0046113">
    <property type="term" value="P:nucleobase catabolic process"/>
    <property type="evidence" value="ECO:0007669"/>
    <property type="project" value="UniProtKB-UniRule"/>
</dbReference>
<feature type="binding site" evidence="6">
    <location>
        <position position="158"/>
    </location>
    <ligand>
        <name>Mn(2+)</name>
        <dbReference type="ChEBI" id="CHEBI:29035"/>
    </ligand>
</feature>
<dbReference type="EMBL" id="BNAI01000002">
    <property type="protein sequence ID" value="GHF13338.1"/>
    <property type="molecule type" value="Genomic_DNA"/>
</dbReference>
<comment type="subunit">
    <text evidence="6">Homotrimer.</text>
</comment>
<dbReference type="InterPro" id="IPR022830">
    <property type="entry name" value="Indigdn_synthA-like"/>
</dbReference>
<reference evidence="7" key="1">
    <citation type="journal article" date="2014" name="Int. J. Syst. Evol. Microbiol.">
        <title>Complete genome sequence of Corynebacterium casei LMG S-19264T (=DSM 44701T), isolated from a smear-ripened cheese.</title>
        <authorList>
            <consortium name="US DOE Joint Genome Institute (JGI-PGF)"/>
            <person name="Walter F."/>
            <person name="Albersmeier A."/>
            <person name="Kalinowski J."/>
            <person name="Ruckert C."/>
        </authorList>
    </citation>
    <scope>NUCLEOTIDE SEQUENCE</scope>
    <source>
        <strain evidence="7">CGMCC 1.16548</strain>
    </source>
</reference>
<feature type="active site" description="Proton donor" evidence="6">
    <location>
        <position position="46"/>
    </location>
</feature>
<reference evidence="7" key="2">
    <citation type="submission" date="2020-09" db="EMBL/GenBank/DDBJ databases">
        <authorList>
            <person name="Sun Q."/>
            <person name="Zhou Y."/>
        </authorList>
    </citation>
    <scope>NUCLEOTIDE SEQUENCE</scope>
    <source>
        <strain evidence="7">CGMCC 1.16548</strain>
    </source>
</reference>
<dbReference type="Gene3D" id="3.40.1790.10">
    <property type="entry name" value="Indigoidine synthase domain"/>
    <property type="match status" value="1"/>
</dbReference>
<gene>
    <name evidence="6 7" type="primary">psuG</name>
    <name evidence="7" type="ORF">GCM10011600_12690</name>
</gene>
<feature type="binding site" evidence="6">
    <location>
        <begin position="160"/>
        <end position="162"/>
    </location>
    <ligand>
        <name>substrate</name>
    </ligand>
</feature>
<dbReference type="Pfam" id="PF04227">
    <property type="entry name" value="Indigoidine_A"/>
    <property type="match status" value="1"/>
</dbReference>
<comment type="catalytic activity">
    <reaction evidence="6">
        <text>D-ribose 5-phosphate + uracil = psi-UMP + H2O</text>
        <dbReference type="Rhea" id="RHEA:18337"/>
        <dbReference type="ChEBI" id="CHEBI:15377"/>
        <dbReference type="ChEBI" id="CHEBI:17568"/>
        <dbReference type="ChEBI" id="CHEBI:58380"/>
        <dbReference type="ChEBI" id="CHEBI:78346"/>
        <dbReference type="EC" id="4.2.1.70"/>
    </reaction>
</comment>
<evidence type="ECO:0000256" key="2">
    <source>
        <dbReference type="ARBA" id="ARBA00022801"/>
    </source>
</evidence>
<dbReference type="GO" id="GO:0005737">
    <property type="term" value="C:cytoplasm"/>
    <property type="evidence" value="ECO:0007669"/>
    <property type="project" value="TreeGrafter"/>
</dbReference>
<dbReference type="InterPro" id="IPR007342">
    <property type="entry name" value="PsuG"/>
</dbReference>
<dbReference type="PANTHER" id="PTHR42909:SF1">
    <property type="entry name" value="CARBOHYDRATE KINASE PFKB DOMAIN-CONTAINING PROTEIN"/>
    <property type="match status" value="1"/>
</dbReference>
<dbReference type="SUPFAM" id="SSF110581">
    <property type="entry name" value="Indigoidine synthase A-like"/>
    <property type="match status" value="1"/>
</dbReference>
<dbReference type="AlphaFoldDB" id="A0A8J3M3Q0"/>
<proteinExistence type="inferred from homology"/>
<dbReference type="HAMAP" id="MF_01876">
    <property type="entry name" value="PsiMP_glycosidase"/>
    <property type="match status" value="1"/>
</dbReference>
<feature type="active site" description="Nucleophile" evidence="6">
    <location>
        <position position="179"/>
    </location>
</feature>
<name>A0A8J3M3Q0_9MICO</name>
<keyword evidence="2 6" id="KW-0378">Hydrolase</keyword>
<feature type="binding site" evidence="6">
    <location>
        <position position="106"/>
    </location>
    <ligand>
        <name>substrate</name>
    </ligand>
</feature>
<evidence type="ECO:0000313" key="8">
    <source>
        <dbReference type="Proteomes" id="UP000617531"/>
    </source>
</evidence>
<evidence type="ECO:0000256" key="3">
    <source>
        <dbReference type="ARBA" id="ARBA00023211"/>
    </source>
</evidence>
<keyword evidence="3 6" id="KW-0464">Manganese</keyword>
<dbReference type="PANTHER" id="PTHR42909">
    <property type="entry name" value="ZGC:136858"/>
    <property type="match status" value="1"/>
</dbReference>
<dbReference type="GO" id="GO:0046872">
    <property type="term" value="F:metal ion binding"/>
    <property type="evidence" value="ECO:0007669"/>
    <property type="project" value="UniProtKB-KW"/>
</dbReference>
<evidence type="ECO:0000313" key="7">
    <source>
        <dbReference type="EMBL" id="GHF13338.1"/>
    </source>
</evidence>
<accession>A0A8J3M3Q0</accession>
<keyword evidence="4 6" id="KW-0456">Lyase</keyword>
<dbReference type="EC" id="4.2.1.70" evidence="6"/>
<comment type="caution">
    <text evidence="7">The sequence shown here is derived from an EMBL/GenBank/DDBJ whole genome shotgun (WGS) entry which is preliminary data.</text>
</comment>
<dbReference type="GO" id="GO:0004730">
    <property type="term" value="F:pseudouridylate synthase activity"/>
    <property type="evidence" value="ECO:0007669"/>
    <property type="project" value="UniProtKB-UniRule"/>
</dbReference>